<dbReference type="AlphaFoldDB" id="A0A0M3JNR0"/>
<name>A0A0M3JNR0_ANISI</name>
<dbReference type="WBParaSite" id="ASIM_0000930101-mRNA-1">
    <property type="protein sequence ID" value="ASIM_0000930101-mRNA-1"/>
    <property type="gene ID" value="ASIM_0000930101"/>
</dbReference>
<organism evidence="4">
    <name type="scientific">Anisakis simplex</name>
    <name type="common">Herring worm</name>
    <dbReference type="NCBI Taxonomy" id="6269"/>
    <lineage>
        <taxon>Eukaryota</taxon>
        <taxon>Metazoa</taxon>
        <taxon>Ecdysozoa</taxon>
        <taxon>Nematoda</taxon>
        <taxon>Chromadorea</taxon>
        <taxon>Rhabditida</taxon>
        <taxon>Spirurina</taxon>
        <taxon>Ascaridomorpha</taxon>
        <taxon>Ascaridoidea</taxon>
        <taxon>Anisakidae</taxon>
        <taxon>Anisakis</taxon>
        <taxon>Anisakis simplex complex</taxon>
    </lineage>
</organism>
<evidence type="ECO:0000256" key="1">
    <source>
        <dbReference type="SAM" id="MobiDB-lite"/>
    </source>
</evidence>
<proteinExistence type="predicted"/>
<keyword evidence="3" id="KW-1185">Reference proteome</keyword>
<protein>
    <submittedName>
        <fullName evidence="4">Synapsin_C domain-containing protein</fullName>
    </submittedName>
</protein>
<feature type="compositionally biased region" description="Polar residues" evidence="1">
    <location>
        <begin position="29"/>
        <end position="54"/>
    </location>
</feature>
<accession>A0A0M3JNR0</accession>
<gene>
    <name evidence="2" type="ORF">ASIM_LOCUS9041</name>
</gene>
<feature type="compositionally biased region" description="Pro residues" evidence="1">
    <location>
        <begin position="9"/>
        <end position="23"/>
    </location>
</feature>
<reference evidence="4" key="1">
    <citation type="submission" date="2017-02" db="UniProtKB">
        <authorList>
            <consortium name="WormBaseParasite"/>
        </authorList>
    </citation>
    <scope>IDENTIFICATION</scope>
</reference>
<reference evidence="2 3" key="2">
    <citation type="submission" date="2018-11" db="EMBL/GenBank/DDBJ databases">
        <authorList>
            <consortium name="Pathogen Informatics"/>
        </authorList>
    </citation>
    <scope>NUCLEOTIDE SEQUENCE [LARGE SCALE GENOMIC DNA]</scope>
</reference>
<dbReference type="EMBL" id="UYRR01026356">
    <property type="protein sequence ID" value="VDK36341.1"/>
    <property type="molecule type" value="Genomic_DNA"/>
</dbReference>
<sequence length="106" mass="11285">MAPQHQAPTPAPTAAPAPAPAPAQAPTQSRSAQQIYPPRNSRTVETAPFNQQKPFGSDFSSSSGSGSGSGVAPQMTETRSNTERKLRQRQKFPGSEVTSKHDDDMH</sequence>
<dbReference type="Proteomes" id="UP000267096">
    <property type="component" value="Unassembled WGS sequence"/>
</dbReference>
<evidence type="ECO:0000313" key="3">
    <source>
        <dbReference type="Proteomes" id="UP000267096"/>
    </source>
</evidence>
<evidence type="ECO:0000313" key="2">
    <source>
        <dbReference type="EMBL" id="VDK36341.1"/>
    </source>
</evidence>
<feature type="region of interest" description="Disordered" evidence="1">
    <location>
        <begin position="1"/>
        <end position="106"/>
    </location>
</feature>
<feature type="compositionally biased region" description="Low complexity" evidence="1">
    <location>
        <begin position="55"/>
        <end position="64"/>
    </location>
</feature>
<evidence type="ECO:0000313" key="4">
    <source>
        <dbReference type="WBParaSite" id="ASIM_0000930101-mRNA-1"/>
    </source>
</evidence>